<reference evidence="6" key="1">
    <citation type="journal article" date="2015" name="ISME J.">
        <title>Draft Genome Sequence of Streptomyces incarnatus NRRL8089, which Produces the Nucleoside Antibiotic Sinefungin.</title>
        <authorList>
            <person name="Oshima K."/>
            <person name="Hattori M."/>
            <person name="Shimizu H."/>
            <person name="Fukuda K."/>
            <person name="Nemoto M."/>
            <person name="Inagaki K."/>
            <person name="Tamura T."/>
        </authorList>
    </citation>
    <scope>NUCLEOTIDE SEQUENCE</scope>
    <source>
        <strain evidence="6">FACHB-1277</strain>
    </source>
</reference>
<keyword evidence="3" id="KW-0815">Transposition</keyword>
<evidence type="ECO:0000313" key="6">
    <source>
        <dbReference type="EMBL" id="MBD2151328.1"/>
    </source>
</evidence>
<evidence type="ECO:0000256" key="4">
    <source>
        <dbReference type="ARBA" id="ARBA00023125"/>
    </source>
</evidence>
<name>A0A926UUY8_9CYAN</name>
<dbReference type="InterPro" id="IPR001207">
    <property type="entry name" value="Transposase_mutator"/>
</dbReference>
<evidence type="ECO:0000256" key="2">
    <source>
        <dbReference type="ARBA" id="ARBA00010961"/>
    </source>
</evidence>
<dbReference type="Proteomes" id="UP000631421">
    <property type="component" value="Unassembled WGS sequence"/>
</dbReference>
<comment type="similarity">
    <text evidence="2">Belongs to the transposase mutator family.</text>
</comment>
<dbReference type="EMBL" id="JACJPY010000049">
    <property type="protein sequence ID" value="MBD2151328.1"/>
    <property type="molecule type" value="Genomic_DNA"/>
</dbReference>
<evidence type="ECO:0000256" key="1">
    <source>
        <dbReference type="ARBA" id="ARBA00002190"/>
    </source>
</evidence>
<dbReference type="GO" id="GO:0003677">
    <property type="term" value="F:DNA binding"/>
    <property type="evidence" value="ECO:0007669"/>
    <property type="project" value="UniProtKB-KW"/>
</dbReference>
<accession>A0A926UUY8</accession>
<dbReference type="PANTHER" id="PTHR33217:SF5">
    <property type="entry name" value="MUTATOR FAMILY TRANSPOSASE"/>
    <property type="match status" value="1"/>
</dbReference>
<proteinExistence type="inferred from homology"/>
<evidence type="ECO:0000256" key="3">
    <source>
        <dbReference type="ARBA" id="ARBA00022578"/>
    </source>
</evidence>
<reference evidence="6" key="2">
    <citation type="submission" date="2020-08" db="EMBL/GenBank/DDBJ databases">
        <authorList>
            <person name="Chen M."/>
            <person name="Teng W."/>
            <person name="Zhao L."/>
            <person name="Hu C."/>
            <person name="Zhou Y."/>
            <person name="Han B."/>
            <person name="Song L."/>
            <person name="Shu W."/>
        </authorList>
    </citation>
    <scope>NUCLEOTIDE SEQUENCE</scope>
    <source>
        <strain evidence="6">FACHB-1277</strain>
    </source>
</reference>
<keyword evidence="5" id="KW-0233">DNA recombination</keyword>
<dbReference type="PROSITE" id="PS51257">
    <property type="entry name" value="PROKAR_LIPOPROTEIN"/>
    <property type="match status" value="1"/>
</dbReference>
<protein>
    <recommendedName>
        <fullName evidence="8">Transposase</fullName>
    </recommendedName>
</protein>
<evidence type="ECO:0008006" key="8">
    <source>
        <dbReference type="Google" id="ProtNLM"/>
    </source>
</evidence>
<keyword evidence="7" id="KW-1185">Reference proteome</keyword>
<dbReference type="GO" id="GO:0004803">
    <property type="term" value="F:transposase activity"/>
    <property type="evidence" value="ECO:0007669"/>
    <property type="project" value="InterPro"/>
</dbReference>
<comment type="caution">
    <text evidence="6">The sequence shown here is derived from an EMBL/GenBank/DDBJ whole genome shotgun (WGS) entry which is preliminary data.</text>
</comment>
<keyword evidence="4" id="KW-0238">DNA-binding</keyword>
<evidence type="ECO:0000313" key="7">
    <source>
        <dbReference type="Proteomes" id="UP000631421"/>
    </source>
</evidence>
<gene>
    <name evidence="6" type="ORF">H6F44_14530</name>
</gene>
<evidence type="ECO:0000256" key="5">
    <source>
        <dbReference type="ARBA" id="ARBA00023172"/>
    </source>
</evidence>
<organism evidence="6 7">
    <name type="scientific">Pseudanabaena cinerea FACHB-1277</name>
    <dbReference type="NCBI Taxonomy" id="2949581"/>
    <lineage>
        <taxon>Bacteria</taxon>
        <taxon>Bacillati</taxon>
        <taxon>Cyanobacteriota</taxon>
        <taxon>Cyanophyceae</taxon>
        <taxon>Pseudanabaenales</taxon>
        <taxon>Pseudanabaenaceae</taxon>
        <taxon>Pseudanabaena</taxon>
        <taxon>Pseudanabaena cinerea</taxon>
    </lineage>
</organism>
<comment type="function">
    <text evidence="1">Required for the transposition of the insertion element.</text>
</comment>
<dbReference type="AlphaFoldDB" id="A0A926UUY8"/>
<dbReference type="GO" id="GO:0006313">
    <property type="term" value="P:DNA transposition"/>
    <property type="evidence" value="ECO:0007669"/>
    <property type="project" value="InterPro"/>
</dbReference>
<dbReference type="PANTHER" id="PTHR33217">
    <property type="entry name" value="TRANSPOSASE FOR INSERTION SEQUENCE ELEMENT IS1081"/>
    <property type="match status" value="1"/>
</dbReference>
<sequence length="88" mass="9604">MSVRDIQSQLEEMYGVEVSPTLIANVTNAVLIACVDGLTVFPNAIQTVFPKNTVQLCIVHMVQLGCFCLLAAAQAGLRRYQGNLPRCH</sequence>